<gene>
    <name evidence="1" type="ORF">RM6536_0738</name>
</gene>
<dbReference type="EMBL" id="AP014938">
    <property type="protein sequence ID" value="BAS19985.1"/>
    <property type="molecule type" value="Genomic_DNA"/>
</dbReference>
<organism evidence="1">
    <name type="scientific">Rothia mucilaginosa</name>
    <dbReference type="NCBI Taxonomy" id="43675"/>
    <lineage>
        <taxon>Bacteria</taxon>
        <taxon>Bacillati</taxon>
        <taxon>Actinomycetota</taxon>
        <taxon>Actinomycetes</taxon>
        <taxon>Micrococcales</taxon>
        <taxon>Micrococcaceae</taxon>
        <taxon>Rothia</taxon>
    </lineage>
</organism>
<sequence>MCGDLVAASEDRSDRNLLRQRVLPRWFHSACRVAGPDY</sequence>
<dbReference type="AlphaFoldDB" id="A0A0K2RYW5"/>
<evidence type="ECO:0000313" key="1">
    <source>
        <dbReference type="EMBL" id="BAS19985.1"/>
    </source>
</evidence>
<dbReference type="Proteomes" id="UP000066203">
    <property type="component" value="Chromosome"/>
</dbReference>
<evidence type="ECO:0000313" key="2">
    <source>
        <dbReference type="Proteomes" id="UP000066203"/>
    </source>
</evidence>
<protein>
    <submittedName>
        <fullName evidence="1">Uncharacterized protein</fullName>
    </submittedName>
</protein>
<name>A0A0K2RYW5_9MICC</name>
<accession>A0A0K2RYW5</accession>
<reference evidence="2" key="1">
    <citation type="submission" date="2015-08" db="EMBL/GenBank/DDBJ databases">
        <title>Complete genome sequence of Rothia mucilaginosa strain NUM-Rm6536.</title>
        <authorList>
            <person name="Nambu T."/>
        </authorList>
    </citation>
    <scope>NUCLEOTIDE SEQUENCE [LARGE SCALE GENOMIC DNA]</scope>
    <source>
        <strain evidence="2">NUM-Rm6536</strain>
    </source>
</reference>
<proteinExistence type="predicted"/>